<feature type="transmembrane region" description="Helical" evidence="11">
    <location>
        <begin position="540"/>
        <end position="558"/>
    </location>
</feature>
<evidence type="ECO:0000256" key="4">
    <source>
        <dbReference type="ARBA" id="ARBA00022692"/>
    </source>
</evidence>
<feature type="transmembrane region" description="Helical" evidence="11">
    <location>
        <begin position="1711"/>
        <end position="1731"/>
    </location>
</feature>
<evidence type="ECO:0000256" key="6">
    <source>
        <dbReference type="ARBA" id="ARBA00022741"/>
    </source>
</evidence>
<dbReference type="Gene3D" id="3.40.50.300">
    <property type="entry name" value="P-loop containing nucleotide triphosphate hydrolases"/>
    <property type="match status" value="2"/>
</dbReference>
<keyword evidence="4 11" id="KW-0812">Transmembrane</keyword>
<dbReference type="PANTHER" id="PTHR19229">
    <property type="entry name" value="ATP-BINDING CASSETTE TRANSPORTER SUBFAMILY A ABCA"/>
    <property type="match status" value="1"/>
</dbReference>
<evidence type="ECO:0000259" key="12">
    <source>
        <dbReference type="PROSITE" id="PS50893"/>
    </source>
</evidence>
<evidence type="ECO:0000256" key="9">
    <source>
        <dbReference type="ARBA" id="ARBA00023136"/>
    </source>
</evidence>
<dbReference type="SMART" id="SM00382">
    <property type="entry name" value="AAA"/>
    <property type="match status" value="2"/>
</dbReference>
<feature type="transmembrane region" description="Helical" evidence="11">
    <location>
        <begin position="473"/>
        <end position="496"/>
    </location>
</feature>
<dbReference type="FunFam" id="3.40.50.300:FF:000298">
    <property type="entry name" value="ATP-binding cassette sub-family A member 12"/>
    <property type="match status" value="1"/>
</dbReference>
<keyword evidence="6" id="KW-0547">Nucleotide-binding</keyword>
<dbReference type="GO" id="GO:0140359">
    <property type="term" value="F:ABC-type transporter activity"/>
    <property type="evidence" value="ECO:0007669"/>
    <property type="project" value="InterPro"/>
</dbReference>
<feature type="domain" description="ABC transporter" evidence="12">
    <location>
        <begin position="698"/>
        <end position="929"/>
    </location>
</feature>
<feature type="compositionally biased region" description="Basic and acidic residues" evidence="10">
    <location>
        <begin position="1771"/>
        <end position="1781"/>
    </location>
</feature>
<feature type="transmembrane region" description="Helical" evidence="11">
    <location>
        <begin position="1549"/>
        <end position="1576"/>
    </location>
</feature>
<dbReference type="GO" id="GO:0016887">
    <property type="term" value="F:ATP hydrolysis activity"/>
    <property type="evidence" value="ECO:0007669"/>
    <property type="project" value="InterPro"/>
</dbReference>
<dbReference type="InterPro" id="IPR026082">
    <property type="entry name" value="ABCA"/>
</dbReference>
<organism evidence="13 14">
    <name type="scientific">Schistosoma mekongi</name>
    <name type="common">Parasitic worm</name>
    <dbReference type="NCBI Taxonomy" id="38744"/>
    <lineage>
        <taxon>Eukaryota</taxon>
        <taxon>Metazoa</taxon>
        <taxon>Spiralia</taxon>
        <taxon>Lophotrochozoa</taxon>
        <taxon>Platyhelminthes</taxon>
        <taxon>Trematoda</taxon>
        <taxon>Digenea</taxon>
        <taxon>Strigeidida</taxon>
        <taxon>Schistosomatoidea</taxon>
        <taxon>Schistosomatidae</taxon>
        <taxon>Schistosoma</taxon>
    </lineage>
</organism>
<dbReference type="InterPro" id="IPR017871">
    <property type="entry name" value="ABC_transporter-like_CS"/>
</dbReference>
<dbReference type="EMBL" id="JALJAT010000002">
    <property type="protein sequence ID" value="KAK4473058.1"/>
    <property type="molecule type" value="Genomic_DNA"/>
</dbReference>
<comment type="subcellular location">
    <subcellularLocation>
        <location evidence="1">Membrane</location>
        <topology evidence="1">Multi-pass membrane protein</topology>
    </subcellularLocation>
</comment>
<name>A0AAE1ZFL9_SCHME</name>
<evidence type="ECO:0000313" key="13">
    <source>
        <dbReference type="EMBL" id="KAK4473058.1"/>
    </source>
</evidence>
<keyword evidence="3" id="KW-0813">Transport</keyword>
<dbReference type="Proteomes" id="UP001292079">
    <property type="component" value="Unassembled WGS sequence"/>
</dbReference>
<feature type="domain" description="ABC transporter" evidence="12">
    <location>
        <begin position="1816"/>
        <end position="2048"/>
    </location>
</feature>
<dbReference type="InterPro" id="IPR013525">
    <property type="entry name" value="ABC2_TM"/>
</dbReference>
<evidence type="ECO:0000256" key="5">
    <source>
        <dbReference type="ARBA" id="ARBA00022737"/>
    </source>
</evidence>
<feature type="compositionally biased region" description="Acidic residues" evidence="10">
    <location>
        <begin position="1782"/>
        <end position="1792"/>
    </location>
</feature>
<keyword evidence="7" id="KW-0067">ATP-binding</keyword>
<accession>A0AAE1ZFL9</accession>
<comment type="caution">
    <text evidence="13">The sequence shown here is derived from an EMBL/GenBank/DDBJ whole genome shotgun (WGS) entry which is preliminary data.</text>
</comment>
<proteinExistence type="inferred from homology"/>
<dbReference type="GO" id="GO:0016020">
    <property type="term" value="C:membrane"/>
    <property type="evidence" value="ECO:0007669"/>
    <property type="project" value="UniProtKB-SubCell"/>
</dbReference>
<dbReference type="InterPro" id="IPR003593">
    <property type="entry name" value="AAA+_ATPase"/>
</dbReference>
<dbReference type="Pfam" id="PF12698">
    <property type="entry name" value="ABC2_membrane_3"/>
    <property type="match status" value="2"/>
</dbReference>
<keyword evidence="9 11" id="KW-0472">Membrane</keyword>
<keyword evidence="5" id="KW-0677">Repeat</keyword>
<feature type="transmembrane region" description="Helical" evidence="11">
    <location>
        <begin position="432"/>
        <end position="453"/>
    </location>
</feature>
<evidence type="ECO:0000256" key="8">
    <source>
        <dbReference type="ARBA" id="ARBA00022989"/>
    </source>
</evidence>
<dbReference type="PROSITE" id="PS50893">
    <property type="entry name" value="ABC_TRANSPORTER_2"/>
    <property type="match status" value="2"/>
</dbReference>
<dbReference type="CDD" id="cd03263">
    <property type="entry name" value="ABC_subfamily_A"/>
    <property type="match status" value="2"/>
</dbReference>
<dbReference type="InterPro" id="IPR056264">
    <property type="entry name" value="R2_ABCA1-4-like"/>
</dbReference>
<evidence type="ECO:0000256" key="11">
    <source>
        <dbReference type="SAM" id="Phobius"/>
    </source>
</evidence>
<dbReference type="PANTHER" id="PTHR19229:SF250">
    <property type="entry name" value="ABC TRANSPORTER DOMAIN-CONTAINING PROTEIN-RELATED"/>
    <property type="match status" value="1"/>
</dbReference>
<keyword evidence="14" id="KW-1185">Reference proteome</keyword>
<dbReference type="SUPFAM" id="SSF52540">
    <property type="entry name" value="P-loop containing nucleoside triphosphate hydrolases"/>
    <property type="match status" value="2"/>
</dbReference>
<protein>
    <recommendedName>
        <fullName evidence="12">ABC transporter domain-containing protein</fullName>
    </recommendedName>
</protein>
<feature type="region of interest" description="Disordered" evidence="10">
    <location>
        <begin position="1771"/>
        <end position="1792"/>
    </location>
</feature>
<reference evidence="13" key="1">
    <citation type="submission" date="2022-04" db="EMBL/GenBank/DDBJ databases">
        <authorList>
            <person name="Xu L."/>
            <person name="Lv Z."/>
        </authorList>
    </citation>
    <scope>NUCLEOTIDE SEQUENCE</scope>
    <source>
        <strain evidence="13">LV_2022a</strain>
    </source>
</reference>
<evidence type="ECO:0000313" key="14">
    <source>
        <dbReference type="Proteomes" id="UP001292079"/>
    </source>
</evidence>
<feature type="transmembrane region" description="Helical" evidence="11">
    <location>
        <begin position="1619"/>
        <end position="1640"/>
    </location>
</feature>
<reference evidence="13" key="2">
    <citation type="journal article" date="2023" name="Infect Dis Poverty">
        <title>Chromosome-scale genome of the human blood fluke Schistosoma mekongi and its implications for public health.</title>
        <authorList>
            <person name="Zhou M."/>
            <person name="Xu L."/>
            <person name="Xu D."/>
            <person name="Chen W."/>
            <person name="Khan J."/>
            <person name="Hu Y."/>
            <person name="Huang H."/>
            <person name="Wei H."/>
            <person name="Zhang Y."/>
            <person name="Chusongsang P."/>
            <person name="Tanasarnprasert K."/>
            <person name="Hu X."/>
            <person name="Limpanont Y."/>
            <person name="Lv Z."/>
        </authorList>
    </citation>
    <scope>NUCLEOTIDE SEQUENCE</scope>
    <source>
        <strain evidence="13">LV_2022a</strain>
    </source>
</reference>
<gene>
    <name evidence="13" type="ORF">MN116_004250</name>
</gene>
<evidence type="ECO:0000256" key="10">
    <source>
        <dbReference type="SAM" id="MobiDB-lite"/>
    </source>
</evidence>
<feature type="transmembrane region" description="Helical" evidence="11">
    <location>
        <begin position="1170"/>
        <end position="1193"/>
    </location>
</feature>
<dbReference type="Pfam" id="PF00005">
    <property type="entry name" value="ABC_tran"/>
    <property type="match status" value="2"/>
</dbReference>
<feature type="transmembrane region" description="Helical" evidence="11">
    <location>
        <begin position="619"/>
        <end position="639"/>
    </location>
</feature>
<dbReference type="InterPro" id="IPR027417">
    <property type="entry name" value="P-loop_NTPase"/>
</dbReference>
<dbReference type="Pfam" id="PF23321">
    <property type="entry name" value="R1_ABCA1"/>
    <property type="match status" value="1"/>
</dbReference>
<feature type="transmembrane region" description="Helical" evidence="11">
    <location>
        <begin position="1582"/>
        <end position="1607"/>
    </location>
</feature>
<evidence type="ECO:0000256" key="7">
    <source>
        <dbReference type="ARBA" id="ARBA00022840"/>
    </source>
</evidence>
<dbReference type="GO" id="GO:0005319">
    <property type="term" value="F:lipid transporter activity"/>
    <property type="evidence" value="ECO:0007669"/>
    <property type="project" value="TreeGrafter"/>
</dbReference>
<evidence type="ECO:0000256" key="2">
    <source>
        <dbReference type="ARBA" id="ARBA00008869"/>
    </source>
</evidence>
<dbReference type="InterPro" id="IPR003439">
    <property type="entry name" value="ABC_transporter-like_ATP-bd"/>
</dbReference>
<sequence length="2142" mass="245786">MSNLQQIYRDIIYDLTTNDNGTEKITTQSDDHLHNKTIDLGTFSITGKQIQWLSNLSRFFCGMKSADSNDIGKLMEILKEVDFSSIIDIENKLKRIRRNVPSLSSSLNDSESMEYVYKVNCIAIDSLLRNSLLVRYTGRIRFLLNGYIFYHPVNEWTNEIIYRAMEPQRLLILLKDTLKQYQEQTKPILANLLSNTPILLQIQNILRSCALRSDSELSENVKNYCLKAWSWLSSDMNIPSNQTNTMSNQPKIFTQLNVIIDIIIQLLECFPLGTHIYGINSQSTFNSYMELFKSQVHPVVQGILFNHTLNNKYNYTKDTSTIVTIRQSPFLIDETNDFKVLDHTWHPGPRNDVRGGDAKYFTSGFLDMQDLISNAIIELSNNLPERIQRFVNYPWNSSFHLSSTSLLIGKQMKFFPTKCYTKDIFLSKISKLLPQLLLLTWILTAMLTTKLIVEEKETHLREFTKIMGFTNTIHWLCWFNATFFIALPISLIITLTLKYGNILILSNIFIIFTLFISYITSIMMFCFLCSTCFQKANLSAIVTGLLYFVIYIPTPLILANEKYISETIIFITSLSNQVAFSLGLYSITRSESQGFGSQWHDIWQPKFSDSLFSPGKSLLMLWIDSVIYLCSAILIELFISRKYNIRQLLYAKLKCQGSISVKKTKNETKHSTDNFVNGVNADFQPCVESNSECLPVSIIVKNVSKIYSGQVKSALDQLNVNFYANQITSLLGHNGAGKSTLISILTGIHKPTRGSAFICGYNIHNNMDEIRINLGFCPQHNILFEYLTVIEHIQFYAQLKGFNKEQIDNEVEYFTKLLALTDKLHDQVKNLSGGQKRKLSVAIAFVGRASVILLDEPTTGVDPYSRRSIWDLILKAKLNKTIILTTHHMDEADILGDRIGIISQGKLKCYGSSLFLKSNYGQGYYLILERQNQLSDETSIESVHAEILVEEDFQQINNYLKQFINDISLINYNQNEIVFRIPIHNITDGSLSQMFRQFKKQKMLNESIELPDELFSKGIINFGLTDTSLEEIFLAIADDPAMSSSNSSLELWENDNHCETDENNKYSLMNEQNSTYSKLLKSQMNCLRQSYRLSHLTDGGRIPTPPTLLSLLNRKHYYRTTGAQTIVLNPNELPLNSLSSEIVQLNRSKTGQHIKAMLIKRLHYGKRSKLSIFIEFILPICVLILALASSQLFTITSLYQPMIINPWLLSDVKSKLPLNTFYENNLYELKDPIEGLVNKSEIFKSVLNIAWDYENALKKPYGWTGIGCLPMKSLEYTKMYYKIFGQCDRSNVKLIKNELTRLEMKSVRSSQVTHCYCKSSCLRGNFTFSEQQKQPSSRVLATTDVFVNLTSFNVSDYLLRTQNQYIRRRYGGLSYHALNYLSFRTVLQHFLHPNNPFVLYLTNATGIYNARDNLQKPDTFWSNLVTVLRLSLPPISYFRIWFNNKGYVAAPAYLNFLHNLQLRMLSNNQIGLVNRNNSHSIIFINHPLSIPKEHFSLGLPTELLFDLTLSLFTLLSLSLIPASFTSFLVKENQTGSKYLQFISGLNPFLYWLSAYLWDIMIYTICAFLCILVFVIFQKTAYIHSDVICPFILLILFYGLAIIPMLYISTFCIHSPSTALVMMSIFNLLLGSITVMCTLILDDFSKNNNSLKVINNMLKMLFTIFPQYCLTRGLFDLAERCYTLKLMQQLKMNTQKSFNIYKSTNLYDWNLLGSKLCALPIEACLFLLFVLLKENNFFIHSIKHYFYVNYPKLSQKHNITLIKKLTRIKPDSNNDNTHKSSIEEDMSTDSEDEDVRAEKFRILKAAKSGQIHSLCSVAVINLTKYFPLKKKPSVSRLTFGVRPAECFGLLGVNGAGKTTTFNMITGKLHPSMGTVYVNGYNVVTQTKSAHKNLGYCPQFDAVHDLLTGRETLSLYARLRGFPEKQIPVTVTELLQNMGLTPYADKIASAYSGGNRRKLSTAVAIIGKPQVILLDEPTSGMDPVGRRFMWDQIIALVREGRSVILTTHSMEECEVLCQRIGIMINGQMKCFGSLQHLKHRFGNGYRVEIRFNHLATDNEVNKFKNEFHSKFPNSRLNELRVRYYEYQMDKNVRLSLLFTFLNEMQTNHIIQYYSVKQTTLDHVFVNFSRDQLHDLENTDQEKIN</sequence>
<keyword evidence="8 11" id="KW-1133">Transmembrane helix</keyword>
<evidence type="ECO:0000256" key="1">
    <source>
        <dbReference type="ARBA" id="ARBA00004141"/>
    </source>
</evidence>
<comment type="similarity">
    <text evidence="2">Belongs to the ABC transporter superfamily. ABCA family.</text>
</comment>
<dbReference type="PROSITE" id="PS00211">
    <property type="entry name" value="ABC_TRANSPORTER_1"/>
    <property type="match status" value="1"/>
</dbReference>
<evidence type="ECO:0000256" key="3">
    <source>
        <dbReference type="ARBA" id="ARBA00022448"/>
    </source>
</evidence>
<feature type="transmembrane region" description="Helical" evidence="11">
    <location>
        <begin position="502"/>
        <end position="528"/>
    </location>
</feature>
<dbReference type="FunFam" id="3.40.50.300:FF:000335">
    <property type="entry name" value="ATP binding cassette subfamily A member 5"/>
    <property type="match status" value="1"/>
</dbReference>
<dbReference type="GO" id="GO:0005524">
    <property type="term" value="F:ATP binding"/>
    <property type="evidence" value="ECO:0007669"/>
    <property type="project" value="UniProtKB-KW"/>
</dbReference>